<protein>
    <submittedName>
        <fullName evidence="1">Uncharacterized protein</fullName>
    </submittedName>
</protein>
<sequence length="538" mass="62756">MEKLSMCRVCLAQDVRMFVVVNKNLQELYERLTGSAFVTGDSRPMLACFICCTKLKQCCQLQRKCLEAEERLTQMMNEDYELNPPINQDHFRRCNKLTISPMVHVSIESDDACQTECDPIKEELPDVCERLDDVIEPEEEHQSDDVKLENLYNSCSDTEDIPAQPSDSDSKDYIPLIEIKTDVEVEQKVSRKKRSASDTTRAAAANKRKLHIQGRLLEDVITENQKKNEESDTRVALNTSNYIPKFIEPLTDTAPRVNISAIETALETNCYNNIKNRNLKKPYTRIRRGVALYKCDICQHSFYKKENLMKHIRTHTGEKPYKCEQCQRSFSQKGNLTNHNRSHTGEKPYKCEECQCSFSRKSYLISHTRTHTGEKPYKCEECQRCFSEKGSLKRHVYAHTGEKPYKCDECQRSFSRKHDLTNHIRTHTGDEPYKCKECRRSFSMKCSLISHICSDKPYKCEECQRCFSQKGHLTKHIRTHAGVKPYKCKECQLRFRQKSDLTNHIHTHTEEKPYKCEECQRCFSQKSTLIGHIRTHSH</sequence>
<dbReference type="EMBL" id="CM056806">
    <property type="protein sequence ID" value="KAJ8705103.1"/>
    <property type="molecule type" value="Genomic_DNA"/>
</dbReference>
<reference evidence="1" key="1">
    <citation type="submission" date="2023-03" db="EMBL/GenBank/DDBJ databases">
        <title>Chromosome-level genomes of two armyworms, Mythimna separata and Mythimna loreyi, provide insights into the biosynthesis and reception of sex pheromones.</title>
        <authorList>
            <person name="Zhao H."/>
        </authorList>
    </citation>
    <scope>NUCLEOTIDE SEQUENCE</scope>
    <source>
        <strain evidence="1">BeijingLab</strain>
    </source>
</reference>
<gene>
    <name evidence="1" type="ORF">PYW08_012423</name>
</gene>
<proteinExistence type="predicted"/>
<organism evidence="1 2">
    <name type="scientific">Mythimna loreyi</name>
    <dbReference type="NCBI Taxonomy" id="667449"/>
    <lineage>
        <taxon>Eukaryota</taxon>
        <taxon>Metazoa</taxon>
        <taxon>Ecdysozoa</taxon>
        <taxon>Arthropoda</taxon>
        <taxon>Hexapoda</taxon>
        <taxon>Insecta</taxon>
        <taxon>Pterygota</taxon>
        <taxon>Neoptera</taxon>
        <taxon>Endopterygota</taxon>
        <taxon>Lepidoptera</taxon>
        <taxon>Glossata</taxon>
        <taxon>Ditrysia</taxon>
        <taxon>Noctuoidea</taxon>
        <taxon>Noctuidae</taxon>
        <taxon>Noctuinae</taxon>
        <taxon>Hadenini</taxon>
        <taxon>Mythimna</taxon>
    </lineage>
</organism>
<keyword evidence="2" id="KW-1185">Reference proteome</keyword>
<evidence type="ECO:0000313" key="1">
    <source>
        <dbReference type="EMBL" id="KAJ8705103.1"/>
    </source>
</evidence>
<dbReference type="Proteomes" id="UP001231649">
    <property type="component" value="Chromosome 30"/>
</dbReference>
<accession>A0ACC2Q070</accession>
<name>A0ACC2Q070_9NEOP</name>
<evidence type="ECO:0000313" key="2">
    <source>
        <dbReference type="Proteomes" id="UP001231649"/>
    </source>
</evidence>
<comment type="caution">
    <text evidence="1">The sequence shown here is derived from an EMBL/GenBank/DDBJ whole genome shotgun (WGS) entry which is preliminary data.</text>
</comment>